<evidence type="ECO:0000313" key="3">
    <source>
        <dbReference type="EMBL" id="QPP10762.1"/>
    </source>
</evidence>
<dbReference type="InterPro" id="IPR005330">
    <property type="entry name" value="MHYT_dom"/>
</dbReference>
<dbReference type="PANTHER" id="PTHR35152:SF1">
    <property type="entry name" value="DOMAIN SIGNALLING PROTEIN, PUTATIVE (AFU_ORTHOLOGUE AFUA_5G11310)-RELATED"/>
    <property type="match status" value="1"/>
</dbReference>
<sequence>MHHFTYGWLTPVLSYVMACVGSALGLRCTVRALAASTPGSRRNWLLTAALAIGSGIWTMHFVAMLGFGVSGSAIRYDVPLTVLSLLVAVLVVGAGVFTVGQGSSRVSYLLMGGLGTGVGVAAMHYIGMAALRLHGGVDYDPVLVGLSVLIAVAAATAGLWAALTVHGAAGATAASLVMGLAVSSMHYTGMAAVSIQLSPGRAVLSGATATEFIFPLTVVLGSFLFLTSAFVALSPTAQQRRESESAVQRLHDVEAHGVEMAP</sequence>
<feature type="transmembrane region" description="Helical" evidence="1">
    <location>
        <begin position="142"/>
        <end position="163"/>
    </location>
</feature>
<feature type="transmembrane region" description="Helical" evidence="1">
    <location>
        <begin position="170"/>
        <end position="192"/>
    </location>
</feature>
<organism evidence="3 4">
    <name type="scientific">Streptomyces bathyalis</name>
    <dbReference type="NCBI Taxonomy" id="2710756"/>
    <lineage>
        <taxon>Bacteria</taxon>
        <taxon>Bacillati</taxon>
        <taxon>Actinomycetota</taxon>
        <taxon>Actinomycetes</taxon>
        <taxon>Kitasatosporales</taxon>
        <taxon>Streptomycetaceae</taxon>
        <taxon>Streptomyces</taxon>
    </lineage>
</organism>
<dbReference type="KEGG" id="sbat:G4Z16_16900"/>
<dbReference type="AlphaFoldDB" id="A0A7T1TD38"/>
<feature type="transmembrane region" description="Helical" evidence="1">
    <location>
        <begin position="80"/>
        <end position="99"/>
    </location>
</feature>
<gene>
    <name evidence="3" type="ORF">G4Z16_16900</name>
</gene>
<accession>A0A7T1TD38</accession>
<keyword evidence="1" id="KW-1133">Transmembrane helix</keyword>
<name>A0A7T1TD38_9ACTN</name>
<evidence type="ECO:0000256" key="1">
    <source>
        <dbReference type="PROSITE-ProRule" id="PRU00244"/>
    </source>
</evidence>
<feature type="transmembrane region" description="Helical" evidence="1">
    <location>
        <begin position="12"/>
        <end position="33"/>
    </location>
</feature>
<reference evidence="4" key="1">
    <citation type="submission" date="2020-02" db="EMBL/GenBank/DDBJ databases">
        <title>Streptomyces sp. ASO4wet.</title>
        <authorList>
            <person name="Risdian C."/>
            <person name="Landwehr W."/>
            <person name="Schupp P."/>
            <person name="Wink J."/>
        </authorList>
    </citation>
    <scope>NUCLEOTIDE SEQUENCE [LARGE SCALE GENOMIC DNA]</scope>
    <source>
        <strain evidence="4">ASO4wet</strain>
    </source>
</reference>
<dbReference type="PANTHER" id="PTHR35152">
    <property type="entry name" value="DOMAIN SIGNALLING PROTEIN, PUTATIVE (AFU_ORTHOLOGUE AFUA_5G11310)-RELATED"/>
    <property type="match status" value="1"/>
</dbReference>
<evidence type="ECO:0000259" key="2">
    <source>
        <dbReference type="PROSITE" id="PS50924"/>
    </source>
</evidence>
<dbReference type="EMBL" id="CP048882">
    <property type="protein sequence ID" value="QPP10762.1"/>
    <property type="molecule type" value="Genomic_DNA"/>
</dbReference>
<feature type="domain" description="MHYT" evidence="2">
    <location>
        <begin position="6"/>
        <end position="196"/>
    </location>
</feature>
<keyword evidence="4" id="KW-1185">Reference proteome</keyword>
<dbReference type="PROSITE" id="PS50924">
    <property type="entry name" value="MHYT"/>
    <property type="match status" value="1"/>
</dbReference>
<dbReference type="Proteomes" id="UP000595046">
    <property type="component" value="Chromosome"/>
</dbReference>
<keyword evidence="1" id="KW-0472">Membrane</keyword>
<dbReference type="GO" id="GO:0016020">
    <property type="term" value="C:membrane"/>
    <property type="evidence" value="ECO:0007669"/>
    <property type="project" value="UniProtKB-UniRule"/>
</dbReference>
<feature type="transmembrane region" description="Helical" evidence="1">
    <location>
        <begin position="212"/>
        <end position="233"/>
    </location>
</feature>
<evidence type="ECO:0000313" key="4">
    <source>
        <dbReference type="Proteomes" id="UP000595046"/>
    </source>
</evidence>
<proteinExistence type="predicted"/>
<keyword evidence="1" id="KW-0812">Transmembrane</keyword>
<feature type="transmembrane region" description="Helical" evidence="1">
    <location>
        <begin position="45"/>
        <end position="68"/>
    </location>
</feature>
<dbReference type="Pfam" id="PF03707">
    <property type="entry name" value="MHYT"/>
    <property type="match status" value="3"/>
</dbReference>
<feature type="transmembrane region" description="Helical" evidence="1">
    <location>
        <begin position="106"/>
        <end position="130"/>
    </location>
</feature>
<protein>
    <recommendedName>
        <fullName evidence="2">MHYT domain-containing protein</fullName>
    </recommendedName>
</protein>